<evidence type="ECO:0000256" key="10">
    <source>
        <dbReference type="ARBA" id="ARBA00023098"/>
    </source>
</evidence>
<dbReference type="Pfam" id="PF01039">
    <property type="entry name" value="Carboxyl_trans"/>
    <property type="match status" value="1"/>
</dbReference>
<feature type="binding site" evidence="13">
    <location>
        <position position="49"/>
    </location>
    <ligand>
        <name>Zn(2+)</name>
        <dbReference type="ChEBI" id="CHEBI:29105"/>
    </ligand>
</feature>
<evidence type="ECO:0000256" key="6">
    <source>
        <dbReference type="ARBA" id="ARBA00022771"/>
    </source>
</evidence>
<keyword evidence="13" id="KW-0963">Cytoplasm</keyword>
<keyword evidence="4 13" id="KW-0479">Metal-binding</keyword>
<proteinExistence type="inferred from homology"/>
<dbReference type="SUPFAM" id="SSF52096">
    <property type="entry name" value="ClpP/crotonase"/>
    <property type="match status" value="1"/>
</dbReference>
<gene>
    <name evidence="13" type="primary">accD</name>
    <name evidence="15" type="ORF">HW115_11685</name>
</gene>
<dbReference type="EMBL" id="JACBAZ010000004">
    <property type="protein sequence ID" value="NWK56274.1"/>
    <property type="molecule type" value="Genomic_DNA"/>
</dbReference>
<keyword evidence="7 13" id="KW-0276">Fatty acid metabolism</keyword>
<sequence>MGIFSKPKLKGKGPTRDSMPDHLWTKCTDCGELIHTLDLQQNHQVCPECNHHFLMPSRERIQLIADPGSFEETHAGLFSKNPLNFDKYEEKISMLREKTDLNDAVVTGSLTIEGKPTMIAVMDFKFFAGSMGSVVGEKITRAIEEATEQKCAIIIVSSSSGARMQEGLLSLMQMAKTCAALAKHADAGLPYISVMTHPTTGGVTASYATIGDINLAEPKCMIGFAGPRVVKETTHQDLPPGFQTAEFMLEHGLIDDIVHRRKLRNKLGQLLKYLLP</sequence>
<dbReference type="GO" id="GO:0009317">
    <property type="term" value="C:acetyl-CoA carboxylase complex"/>
    <property type="evidence" value="ECO:0007669"/>
    <property type="project" value="InterPro"/>
</dbReference>
<keyword evidence="2 13" id="KW-0444">Lipid biosynthesis</keyword>
<keyword evidence="6 13" id="KW-0863">Zinc-finger</keyword>
<dbReference type="GO" id="GO:2001295">
    <property type="term" value="P:malonyl-CoA biosynthetic process"/>
    <property type="evidence" value="ECO:0007669"/>
    <property type="project" value="UniProtKB-UniRule"/>
</dbReference>
<dbReference type="UniPathway" id="UPA00655">
    <property type="reaction ID" value="UER00711"/>
</dbReference>
<dbReference type="PRINTS" id="PR01070">
    <property type="entry name" value="ACCCTRFRASEB"/>
</dbReference>
<dbReference type="PROSITE" id="PS50980">
    <property type="entry name" value="COA_CT_NTER"/>
    <property type="match status" value="1"/>
</dbReference>
<dbReference type="NCBIfam" id="TIGR00515">
    <property type="entry name" value="accD"/>
    <property type="match status" value="1"/>
</dbReference>
<dbReference type="InterPro" id="IPR011762">
    <property type="entry name" value="COA_CT_N"/>
</dbReference>
<feature type="binding site" evidence="13">
    <location>
        <position position="27"/>
    </location>
    <ligand>
        <name>Zn(2+)</name>
        <dbReference type="ChEBI" id="CHEBI:29105"/>
    </ligand>
</feature>
<comment type="subunit">
    <text evidence="13">Acetyl-CoA carboxylase is a heterohexamer composed of biotin carboxyl carrier protein (AccB), biotin carboxylase (AccC) and two subunits each of ACCase subunit alpha (AccA) and ACCase subunit beta (AccD).</text>
</comment>
<evidence type="ECO:0000256" key="8">
    <source>
        <dbReference type="ARBA" id="ARBA00022833"/>
    </source>
</evidence>
<evidence type="ECO:0000256" key="11">
    <source>
        <dbReference type="ARBA" id="ARBA00023160"/>
    </source>
</evidence>
<dbReference type="AlphaFoldDB" id="A0A851GQ43"/>
<dbReference type="GO" id="GO:0003989">
    <property type="term" value="F:acetyl-CoA carboxylase activity"/>
    <property type="evidence" value="ECO:0007669"/>
    <property type="project" value="InterPro"/>
</dbReference>
<evidence type="ECO:0000256" key="1">
    <source>
        <dbReference type="ARBA" id="ARBA00004496"/>
    </source>
</evidence>
<keyword evidence="15" id="KW-0436">Ligase</keyword>
<evidence type="ECO:0000256" key="7">
    <source>
        <dbReference type="ARBA" id="ARBA00022832"/>
    </source>
</evidence>
<name>A0A851GQ43_9BACT</name>
<keyword evidence="16" id="KW-1185">Reference proteome</keyword>
<protein>
    <recommendedName>
        <fullName evidence="13">Acetyl-coenzyme A carboxylase carboxyl transferase subunit beta</fullName>
        <shortName evidence="13">ACCase subunit beta</shortName>
        <shortName evidence="13">Acetyl-CoA carboxylase carboxyltransferase subunit beta</shortName>
        <ecNumber evidence="13">2.1.3.15</ecNumber>
    </recommendedName>
</protein>
<keyword evidence="9 13" id="KW-0067">ATP-binding</keyword>
<dbReference type="GO" id="GO:0006633">
    <property type="term" value="P:fatty acid biosynthetic process"/>
    <property type="evidence" value="ECO:0007669"/>
    <property type="project" value="UniProtKB-KW"/>
</dbReference>
<evidence type="ECO:0000313" key="15">
    <source>
        <dbReference type="EMBL" id="NWK56274.1"/>
    </source>
</evidence>
<evidence type="ECO:0000256" key="2">
    <source>
        <dbReference type="ARBA" id="ARBA00022516"/>
    </source>
</evidence>
<keyword evidence="11 13" id="KW-0275">Fatty acid biosynthesis</keyword>
<feature type="binding site" evidence="13">
    <location>
        <position position="46"/>
    </location>
    <ligand>
        <name>Zn(2+)</name>
        <dbReference type="ChEBI" id="CHEBI:29105"/>
    </ligand>
</feature>
<feature type="binding site" evidence="13">
    <location>
        <position position="30"/>
    </location>
    <ligand>
        <name>Zn(2+)</name>
        <dbReference type="ChEBI" id="CHEBI:29105"/>
    </ligand>
</feature>
<comment type="caution">
    <text evidence="15">The sequence shown here is derived from an EMBL/GenBank/DDBJ whole genome shotgun (WGS) entry which is preliminary data.</text>
</comment>
<comment type="subcellular location">
    <subcellularLocation>
        <location evidence="1 13">Cytoplasm</location>
    </subcellularLocation>
</comment>
<evidence type="ECO:0000256" key="9">
    <source>
        <dbReference type="ARBA" id="ARBA00022840"/>
    </source>
</evidence>
<organism evidence="15 16">
    <name type="scientific">Oceaniferula marina</name>
    <dbReference type="NCBI Taxonomy" id="2748318"/>
    <lineage>
        <taxon>Bacteria</taxon>
        <taxon>Pseudomonadati</taxon>
        <taxon>Verrucomicrobiota</taxon>
        <taxon>Verrucomicrobiia</taxon>
        <taxon>Verrucomicrobiales</taxon>
        <taxon>Verrucomicrobiaceae</taxon>
        <taxon>Oceaniferula</taxon>
    </lineage>
</organism>
<keyword evidence="8 13" id="KW-0862">Zinc</keyword>
<dbReference type="InterPro" id="IPR041010">
    <property type="entry name" value="Znf-ACC"/>
</dbReference>
<dbReference type="HAMAP" id="MF_01395">
    <property type="entry name" value="AcetylCoA_CT_beta"/>
    <property type="match status" value="1"/>
</dbReference>
<evidence type="ECO:0000259" key="14">
    <source>
        <dbReference type="PROSITE" id="PS50980"/>
    </source>
</evidence>
<dbReference type="PANTHER" id="PTHR42995:SF5">
    <property type="entry name" value="ACETYL-COENZYME A CARBOXYLASE CARBOXYL TRANSFERASE SUBUNIT BETA, CHLOROPLASTIC"/>
    <property type="match status" value="1"/>
</dbReference>
<feature type="zinc finger region" description="C4-type" evidence="13">
    <location>
        <begin position="27"/>
        <end position="49"/>
    </location>
</feature>
<evidence type="ECO:0000313" key="16">
    <source>
        <dbReference type="Proteomes" id="UP000557872"/>
    </source>
</evidence>
<accession>A0A851GQ43</accession>
<comment type="catalytic activity">
    <reaction evidence="13">
        <text>N(6)-carboxybiotinyl-L-lysyl-[protein] + acetyl-CoA = N(6)-biotinyl-L-lysyl-[protein] + malonyl-CoA</text>
        <dbReference type="Rhea" id="RHEA:54728"/>
        <dbReference type="Rhea" id="RHEA-COMP:10505"/>
        <dbReference type="Rhea" id="RHEA-COMP:10506"/>
        <dbReference type="ChEBI" id="CHEBI:57288"/>
        <dbReference type="ChEBI" id="CHEBI:57384"/>
        <dbReference type="ChEBI" id="CHEBI:83144"/>
        <dbReference type="ChEBI" id="CHEBI:83145"/>
        <dbReference type="EC" id="2.1.3.15"/>
    </reaction>
</comment>
<dbReference type="EC" id="2.1.3.15" evidence="13"/>
<reference evidence="15 16" key="1">
    <citation type="submission" date="2020-07" db="EMBL/GenBank/DDBJ databases">
        <title>Roseicoccus Jingziensis gen. nov., sp. nov., isolated from coastal seawater.</title>
        <authorList>
            <person name="Feng X."/>
        </authorList>
    </citation>
    <scope>NUCLEOTIDE SEQUENCE [LARGE SCALE GENOMIC DNA]</scope>
    <source>
        <strain evidence="15 16">N1E253</strain>
    </source>
</reference>
<dbReference type="InterPro" id="IPR029045">
    <property type="entry name" value="ClpP/crotonase-like_dom_sf"/>
</dbReference>
<dbReference type="InterPro" id="IPR034733">
    <property type="entry name" value="AcCoA_carboxyl_beta"/>
</dbReference>
<dbReference type="GO" id="GO:0005524">
    <property type="term" value="F:ATP binding"/>
    <property type="evidence" value="ECO:0007669"/>
    <property type="project" value="UniProtKB-KW"/>
</dbReference>
<comment type="function">
    <text evidence="12 13">Component of the acetyl coenzyme A carboxylase (ACC) complex. Biotin carboxylase (BC) catalyzes the carboxylation of biotin on its carrier protein (BCCP) and then the CO(2) group is transferred by the transcarboxylase to acetyl-CoA to form malonyl-CoA.</text>
</comment>
<feature type="domain" description="CoA carboxyltransferase N-terminal" evidence="14">
    <location>
        <begin position="23"/>
        <end position="276"/>
    </location>
</feature>
<dbReference type="GO" id="GO:0016743">
    <property type="term" value="F:carboxyl- or carbamoyltransferase activity"/>
    <property type="evidence" value="ECO:0007669"/>
    <property type="project" value="UniProtKB-UniRule"/>
</dbReference>
<comment type="pathway">
    <text evidence="13">Lipid metabolism; malonyl-CoA biosynthesis; malonyl-CoA from acetyl-CoA: step 1/1.</text>
</comment>
<dbReference type="InterPro" id="IPR000438">
    <property type="entry name" value="Acetyl_CoA_COase_Trfase_b_su"/>
</dbReference>
<dbReference type="Gene3D" id="3.90.226.10">
    <property type="entry name" value="2-enoyl-CoA Hydratase, Chain A, domain 1"/>
    <property type="match status" value="1"/>
</dbReference>
<comment type="similarity">
    <text evidence="13">Belongs to the AccD/PCCB family.</text>
</comment>
<keyword evidence="3 13" id="KW-0808">Transferase</keyword>
<keyword evidence="10 13" id="KW-0443">Lipid metabolism</keyword>
<evidence type="ECO:0000256" key="5">
    <source>
        <dbReference type="ARBA" id="ARBA00022741"/>
    </source>
</evidence>
<dbReference type="PANTHER" id="PTHR42995">
    <property type="entry name" value="ACETYL-COENZYME A CARBOXYLASE CARBOXYL TRANSFERASE SUBUNIT BETA, CHLOROPLASTIC"/>
    <property type="match status" value="1"/>
</dbReference>
<dbReference type="Pfam" id="PF17848">
    <property type="entry name" value="Zn_ribbon_ACC"/>
    <property type="match status" value="1"/>
</dbReference>
<evidence type="ECO:0000256" key="4">
    <source>
        <dbReference type="ARBA" id="ARBA00022723"/>
    </source>
</evidence>
<dbReference type="Proteomes" id="UP000557872">
    <property type="component" value="Unassembled WGS sequence"/>
</dbReference>
<comment type="cofactor">
    <cofactor evidence="13">
        <name>Zn(2+)</name>
        <dbReference type="ChEBI" id="CHEBI:29105"/>
    </cofactor>
    <text evidence="13">Binds 1 zinc ion per subunit.</text>
</comment>
<keyword evidence="5 13" id="KW-0547">Nucleotide-binding</keyword>
<dbReference type="GO" id="GO:0008270">
    <property type="term" value="F:zinc ion binding"/>
    <property type="evidence" value="ECO:0007669"/>
    <property type="project" value="UniProtKB-UniRule"/>
</dbReference>
<evidence type="ECO:0000256" key="13">
    <source>
        <dbReference type="HAMAP-Rule" id="MF_01395"/>
    </source>
</evidence>
<evidence type="ECO:0000256" key="12">
    <source>
        <dbReference type="ARBA" id="ARBA00025280"/>
    </source>
</evidence>
<evidence type="ECO:0000256" key="3">
    <source>
        <dbReference type="ARBA" id="ARBA00022679"/>
    </source>
</evidence>
<dbReference type="RefSeq" id="WP_178933060.1">
    <property type="nucleotide sequence ID" value="NZ_JACBAZ010000004.1"/>
</dbReference>